<dbReference type="PANTHER" id="PTHR45947">
    <property type="entry name" value="SULFOQUINOVOSYL TRANSFERASE SQD2"/>
    <property type="match status" value="1"/>
</dbReference>
<evidence type="ECO:0000259" key="1">
    <source>
        <dbReference type="Pfam" id="PF00534"/>
    </source>
</evidence>
<feature type="domain" description="Glycosyltransferase subfamily 4-like N-terminal" evidence="2">
    <location>
        <begin position="15"/>
        <end position="177"/>
    </location>
</feature>
<protein>
    <submittedName>
        <fullName evidence="3">Glycosyl transferase family 1</fullName>
    </submittedName>
</protein>
<dbReference type="InterPro" id="IPR028098">
    <property type="entry name" value="Glyco_trans_4-like_N"/>
</dbReference>
<feature type="domain" description="Glycosyl transferase family 1" evidence="1">
    <location>
        <begin position="186"/>
        <end position="350"/>
    </location>
</feature>
<dbReference type="PANTHER" id="PTHR45947:SF3">
    <property type="entry name" value="SULFOQUINOVOSYL TRANSFERASE SQD2"/>
    <property type="match status" value="1"/>
</dbReference>
<evidence type="ECO:0000259" key="2">
    <source>
        <dbReference type="Pfam" id="PF13439"/>
    </source>
</evidence>
<dbReference type="Proteomes" id="UP000215027">
    <property type="component" value="Chromosome I"/>
</dbReference>
<dbReference type="Pfam" id="PF00534">
    <property type="entry name" value="Glycos_transf_1"/>
    <property type="match status" value="1"/>
</dbReference>
<keyword evidence="4" id="KW-1185">Reference proteome</keyword>
<proteinExistence type="predicted"/>
<evidence type="ECO:0000313" key="3">
    <source>
        <dbReference type="EMBL" id="CUS03168.2"/>
    </source>
</evidence>
<dbReference type="SUPFAM" id="SSF53756">
    <property type="entry name" value="UDP-Glycosyltransferase/glycogen phosphorylase"/>
    <property type="match status" value="1"/>
</dbReference>
<keyword evidence="3" id="KW-0808">Transferase</keyword>
<dbReference type="EMBL" id="LN890655">
    <property type="protein sequence ID" value="CUS03168.2"/>
    <property type="molecule type" value="Genomic_DNA"/>
</dbReference>
<dbReference type="AlphaFoldDB" id="A0A160T2N9"/>
<reference evidence="3" key="1">
    <citation type="submission" date="2016-01" db="EMBL/GenBank/DDBJ databases">
        <authorList>
            <person name="Mcilroy J.S."/>
            <person name="Karst M S."/>
            <person name="Albertsen M."/>
        </authorList>
    </citation>
    <scope>NUCLEOTIDE SEQUENCE</scope>
    <source>
        <strain evidence="3">Cfx-K</strain>
    </source>
</reference>
<sequence>MRIGMVSATYDAAVINGAVRMVTLYKTYLEELGHEVTIFTLGEASETDEATRVIRSPGLRLGHYGYYLGMSYTREAQALLAGMDIVHCHHLLMSVEMAHRYARCPIIYTNHTRYDLYTGAYTPLPQPAADAIMRQVWPEFTDLADVVIAPSEGMRQVMVDFGVRARTVIIENGIDLEPFLHPRQPRTKADFGLPETARLLLYVGRLAAEKDVVALIRQFVVARGLLPELQLALIGQGPQEAELKRLVAEQQLGDCVHFRGVVAYDEVGDWLAAADAFVTASTSEVHPLTVIEAMAAGKPIAAVRSPGIADTVESGVTGYLADTPDGLDAAIVALLADPARARAMGEAARAVSLRFDIRRTVARTVELYEELLAERPDLSRDQEHGRWSRRTEKWGALLDQLADIIRPADEADAARDRPGTR</sequence>
<dbReference type="KEGG" id="pbf:CFX0092_A1290"/>
<dbReference type="GO" id="GO:0016757">
    <property type="term" value="F:glycosyltransferase activity"/>
    <property type="evidence" value="ECO:0007669"/>
    <property type="project" value="InterPro"/>
</dbReference>
<dbReference type="OrthoDB" id="9802525at2"/>
<dbReference type="Gene3D" id="3.40.50.2000">
    <property type="entry name" value="Glycogen Phosphorylase B"/>
    <property type="match status" value="2"/>
</dbReference>
<dbReference type="InterPro" id="IPR050194">
    <property type="entry name" value="Glycosyltransferase_grp1"/>
</dbReference>
<name>A0A160T2N9_9CHLR</name>
<dbReference type="Pfam" id="PF13439">
    <property type="entry name" value="Glyco_transf_4"/>
    <property type="match status" value="1"/>
</dbReference>
<dbReference type="InterPro" id="IPR001296">
    <property type="entry name" value="Glyco_trans_1"/>
</dbReference>
<gene>
    <name evidence="3" type="ORF">CFX0092_A1290</name>
</gene>
<organism evidence="3 4">
    <name type="scientific">Candidatus Promineifilum breve</name>
    <dbReference type="NCBI Taxonomy" id="1806508"/>
    <lineage>
        <taxon>Bacteria</taxon>
        <taxon>Bacillati</taxon>
        <taxon>Chloroflexota</taxon>
        <taxon>Ardenticatenia</taxon>
        <taxon>Candidatus Promineifilales</taxon>
        <taxon>Candidatus Promineifilaceae</taxon>
        <taxon>Candidatus Promineifilum</taxon>
    </lineage>
</organism>
<accession>A0A160T2N9</accession>
<evidence type="ECO:0000313" key="4">
    <source>
        <dbReference type="Proteomes" id="UP000215027"/>
    </source>
</evidence>
<dbReference type="RefSeq" id="WP_095042702.1">
    <property type="nucleotide sequence ID" value="NZ_LN890655.1"/>
</dbReference>